<dbReference type="EMBL" id="CP041730">
    <property type="protein sequence ID" value="QDQ28420.1"/>
    <property type="molecule type" value="Genomic_DNA"/>
</dbReference>
<keyword evidence="3" id="KW-1185">Reference proteome</keyword>
<feature type="region of interest" description="Disordered" evidence="1">
    <location>
        <begin position="205"/>
        <end position="236"/>
    </location>
</feature>
<organism evidence="2 3">
    <name type="scientific">Chitinimonas arctica</name>
    <dbReference type="NCBI Taxonomy" id="2594795"/>
    <lineage>
        <taxon>Bacteria</taxon>
        <taxon>Pseudomonadati</taxon>
        <taxon>Pseudomonadota</taxon>
        <taxon>Betaproteobacteria</taxon>
        <taxon>Neisseriales</taxon>
        <taxon>Chitinibacteraceae</taxon>
        <taxon>Chitinimonas</taxon>
    </lineage>
</organism>
<dbReference type="RefSeq" id="WP_144279803.1">
    <property type="nucleotide sequence ID" value="NZ_CP041730.1"/>
</dbReference>
<accession>A0A516SJU7</accession>
<name>A0A516SJU7_9NEIS</name>
<dbReference type="Proteomes" id="UP000317550">
    <property type="component" value="Chromosome"/>
</dbReference>
<feature type="compositionally biased region" description="Polar residues" evidence="1">
    <location>
        <begin position="445"/>
        <end position="463"/>
    </location>
</feature>
<reference evidence="3" key="1">
    <citation type="submission" date="2019-07" db="EMBL/GenBank/DDBJ databases">
        <title>Chitinimonas sp. nov., isolated from Ny-Alesund, arctica soil.</title>
        <authorList>
            <person name="Xu Q."/>
            <person name="Peng F."/>
        </authorList>
    </citation>
    <scope>NUCLEOTIDE SEQUENCE [LARGE SCALE GENOMIC DNA]</scope>
    <source>
        <strain evidence="3">R3-44</strain>
    </source>
</reference>
<evidence type="ECO:0000256" key="1">
    <source>
        <dbReference type="SAM" id="MobiDB-lite"/>
    </source>
</evidence>
<sequence>MDQIKAQSPSQHNCGVVKNSPQESGRIKDSAVSKINPLIEANKVSTPSRFKRFWQWLCNFFTTTNKNSAPLNKWRVENQAPYSFEANEKLAVNKKDPPPSGAGTCVNGNPLKAGPAPSPEDLVTHPSGQLAYSLELSESVQTSHTPSKTNIAGASGHTEQGNSLKNNSSSINTRNIQNNTDSEAAIHAESPASHTQVVPKEIVNAAPAPSTTVTNEVTPKTLTSVSTAPTPASVGQQKESLEKIDALLDKYKELKFAYFQLNTSLLPYYTKHQEADEKQSSLEAKKDYLLGELDIIYENLKNEATRYYFQRWDDSKLDTLFDKYKNSVATERNRQKSSLMASKLAAQAEHPEIEGDKAFAAAKKKKIAIFDEQIASFENNDTTFSNWKISLAPKLRPSVVPAEVAPSPDKQFQKDDPAPSLVASVLLPASLSPDSVKPTLAPSAPVTNGVTPETLTSVSTAPTPTLADQQKKILEKIDTLLNQYKENKCEYFHLTALLRPYYIKYKKADENK</sequence>
<gene>
    <name evidence="2" type="ORF">FNU76_19805</name>
</gene>
<feature type="region of interest" description="Disordered" evidence="1">
    <location>
        <begin position="1"/>
        <end position="28"/>
    </location>
</feature>
<feature type="compositionally biased region" description="Polar residues" evidence="1">
    <location>
        <begin position="136"/>
        <end position="175"/>
    </location>
</feature>
<feature type="region of interest" description="Disordered" evidence="1">
    <location>
        <begin position="438"/>
        <end position="463"/>
    </location>
</feature>
<feature type="compositionally biased region" description="Polar residues" evidence="1">
    <location>
        <begin position="209"/>
        <end position="236"/>
    </location>
</feature>
<proteinExistence type="predicted"/>
<feature type="compositionally biased region" description="Polar residues" evidence="1">
    <location>
        <begin position="1"/>
        <end position="23"/>
    </location>
</feature>
<protein>
    <submittedName>
        <fullName evidence="2">Uncharacterized protein</fullName>
    </submittedName>
</protein>
<evidence type="ECO:0000313" key="3">
    <source>
        <dbReference type="Proteomes" id="UP000317550"/>
    </source>
</evidence>
<evidence type="ECO:0000313" key="2">
    <source>
        <dbReference type="EMBL" id="QDQ28420.1"/>
    </source>
</evidence>
<dbReference type="AlphaFoldDB" id="A0A516SJU7"/>
<feature type="region of interest" description="Disordered" evidence="1">
    <location>
        <begin position="92"/>
        <end position="175"/>
    </location>
</feature>
<dbReference type="KEGG" id="cari:FNU76_19805"/>